<organism evidence="2 3">
    <name type="scientific">Flexibacter flexilis DSM 6793</name>
    <dbReference type="NCBI Taxonomy" id="927664"/>
    <lineage>
        <taxon>Bacteria</taxon>
        <taxon>Pseudomonadati</taxon>
        <taxon>Bacteroidota</taxon>
        <taxon>Cytophagia</taxon>
        <taxon>Cytophagales</taxon>
        <taxon>Flexibacteraceae</taxon>
        <taxon>Flexibacter</taxon>
    </lineage>
</organism>
<feature type="transmembrane region" description="Helical" evidence="1">
    <location>
        <begin position="30"/>
        <end position="48"/>
    </location>
</feature>
<dbReference type="EMBL" id="FOLE01000003">
    <property type="protein sequence ID" value="SFC16024.1"/>
    <property type="molecule type" value="Genomic_DNA"/>
</dbReference>
<dbReference type="AlphaFoldDB" id="A0A1I1GWG9"/>
<reference evidence="2 3" key="1">
    <citation type="submission" date="2016-10" db="EMBL/GenBank/DDBJ databases">
        <authorList>
            <person name="de Groot N.N."/>
        </authorList>
    </citation>
    <scope>NUCLEOTIDE SEQUENCE [LARGE SCALE GENOMIC DNA]</scope>
    <source>
        <strain evidence="2 3">DSM 6793</strain>
    </source>
</reference>
<keyword evidence="3" id="KW-1185">Reference proteome</keyword>
<proteinExistence type="predicted"/>
<sequence length="669" mass="78114">MLLLLAAKRSSSIFFYKNGILPQQINHREALRIFIVLIGLLICLPTALHAQMPADSTLTINSNTNRLGINTFDWHTNILGRLKLLPHQQHINYILQNDWLYNQALPSHRFVTRDFSLHASHAWQPLGNLWHIRERLQFEDFAANQTRIAQVEATLHRIFYLSENQKIQPLIGVGMSSDKRFSLTDNGLIYRAQISYEEISKDSSAQMFVSALWRQADIRPRQNQHLSATGGLSKQFSEFAGVELLAGYKKGKVEDYLQPFIQSIQSDTIMGQMRLHYIFSPKLVFKSDNSIEMPNRGFYYRSFGGDTASGSRNNNNYEQTMLITTQELNWSSAKLDISSRLDIRQRRRDYMRQADATKDISETTTTWYHNIRYTPSAKHTFGFSSIAQLLRVDTPSDQNNQDRDEEMYNAELAYNTRWTRAFRSTLKLSGAYRHMIFIDATQSIENYKERTLRLEPSFQWRKNKFSWNGQYSIWVTYNVRDFESEQSKNRSNRIFLTSHQLTYDFNPKYSVLTDILRRENRLSVLDWKKFAESPLDTVVTYDVSARFQRKFLNIKRKQEGRIQIGYRLFRQVRSTTAGLSQAGSGSVLIGLRNIIVQHGPRLLCAWQRGRRWEIEADIWLQKSVSRNRYEATTRSYIGSASSPETLAIVTRSFFPYFNIRLLYNPFQKV</sequence>
<gene>
    <name evidence="2" type="ORF">SAMN05421780_103118</name>
</gene>
<keyword evidence="1" id="KW-0812">Transmembrane</keyword>
<evidence type="ECO:0000313" key="3">
    <source>
        <dbReference type="Proteomes" id="UP000199514"/>
    </source>
</evidence>
<evidence type="ECO:0000256" key="1">
    <source>
        <dbReference type="SAM" id="Phobius"/>
    </source>
</evidence>
<accession>A0A1I1GWG9</accession>
<keyword evidence="1" id="KW-1133">Transmembrane helix</keyword>
<name>A0A1I1GWG9_9BACT</name>
<dbReference type="STRING" id="927664.SAMN05421780_103118"/>
<evidence type="ECO:0000313" key="2">
    <source>
        <dbReference type="EMBL" id="SFC16024.1"/>
    </source>
</evidence>
<dbReference type="Proteomes" id="UP000199514">
    <property type="component" value="Unassembled WGS sequence"/>
</dbReference>
<dbReference type="RefSeq" id="WP_091509879.1">
    <property type="nucleotide sequence ID" value="NZ_FOLE01000003.1"/>
</dbReference>
<protein>
    <recommendedName>
        <fullName evidence="4">Outer membrane protein beta-barrel family protein</fullName>
    </recommendedName>
</protein>
<keyword evidence="1" id="KW-0472">Membrane</keyword>
<evidence type="ECO:0008006" key="4">
    <source>
        <dbReference type="Google" id="ProtNLM"/>
    </source>
</evidence>